<organism evidence="1 2">
    <name type="scientific">Methanomicrobium antiquum</name>
    <dbReference type="NCBI Taxonomy" id="487686"/>
    <lineage>
        <taxon>Archaea</taxon>
        <taxon>Methanobacteriati</taxon>
        <taxon>Methanobacteriota</taxon>
        <taxon>Stenosarchaea group</taxon>
        <taxon>Methanomicrobia</taxon>
        <taxon>Methanomicrobiales</taxon>
        <taxon>Methanomicrobiaceae</taxon>
        <taxon>Methanomicrobium</taxon>
    </lineage>
</organism>
<evidence type="ECO:0000313" key="1">
    <source>
        <dbReference type="EMBL" id="WFN37906.1"/>
    </source>
</evidence>
<dbReference type="Proteomes" id="UP001218895">
    <property type="component" value="Chromosome"/>
</dbReference>
<sequence>MKKYISNTILSDFTRDAELGGSFEKIKDYKLKAYPESIAYLKMYTPYFGMLKIEDTPVNLEKIDEILEKVRGYYELVATKGR</sequence>
<accession>A0AAF0FTI7</accession>
<proteinExistence type="predicted"/>
<dbReference type="KEGG" id="manq:L1994_05855"/>
<keyword evidence="2" id="KW-1185">Reference proteome</keyword>
<name>A0AAF0FTI7_9EURY</name>
<dbReference type="RefSeq" id="WP_278100745.1">
    <property type="nucleotide sequence ID" value="NZ_CP091092.1"/>
</dbReference>
<dbReference type="GeneID" id="79949903"/>
<evidence type="ECO:0000313" key="2">
    <source>
        <dbReference type="Proteomes" id="UP001218895"/>
    </source>
</evidence>
<reference evidence="1" key="1">
    <citation type="submission" date="2022-01" db="EMBL/GenBank/DDBJ databases">
        <title>Complete genome of Methanomicrobium antiquum DSM 21220.</title>
        <authorList>
            <person name="Chen S.-C."/>
            <person name="You Y.-T."/>
            <person name="Zhou Y.-Z."/>
            <person name="Lai M.-C."/>
        </authorList>
    </citation>
    <scope>NUCLEOTIDE SEQUENCE</scope>
    <source>
        <strain evidence="1">DSM 21220</strain>
    </source>
</reference>
<gene>
    <name evidence="1" type="ORF">L1994_05855</name>
</gene>
<dbReference type="EMBL" id="CP091092">
    <property type="protein sequence ID" value="WFN37906.1"/>
    <property type="molecule type" value="Genomic_DNA"/>
</dbReference>
<protein>
    <submittedName>
        <fullName evidence="1">DUF6414 family protein</fullName>
    </submittedName>
</protein>
<dbReference type="AlphaFoldDB" id="A0AAF0FTI7"/>